<evidence type="ECO:0000256" key="1">
    <source>
        <dbReference type="ARBA" id="ARBA00022630"/>
    </source>
</evidence>
<organism evidence="5 6">
    <name type="scientific">Terrabacter ginsenosidimutans</name>
    <dbReference type="NCBI Taxonomy" id="490575"/>
    <lineage>
        <taxon>Bacteria</taxon>
        <taxon>Bacillati</taxon>
        <taxon>Actinomycetota</taxon>
        <taxon>Actinomycetes</taxon>
        <taxon>Micrococcales</taxon>
        <taxon>Intrasporangiaceae</taxon>
        <taxon>Terrabacter</taxon>
    </lineage>
</organism>
<dbReference type="Proteomes" id="UP001501468">
    <property type="component" value="Unassembled WGS sequence"/>
</dbReference>
<evidence type="ECO:0000256" key="3">
    <source>
        <dbReference type="ARBA" id="ARBA00023002"/>
    </source>
</evidence>
<dbReference type="Gene3D" id="3.30.390.50">
    <property type="entry name" value="CO dehydrogenase flavoprotein, C-terminal domain"/>
    <property type="match status" value="1"/>
</dbReference>
<evidence type="ECO:0000313" key="5">
    <source>
        <dbReference type="EMBL" id="GAA3696689.1"/>
    </source>
</evidence>
<feature type="domain" description="FAD-binding PCMH-type" evidence="4">
    <location>
        <begin position="1"/>
        <end position="207"/>
    </location>
</feature>
<keyword evidence="2" id="KW-0274">FAD</keyword>
<evidence type="ECO:0000313" key="6">
    <source>
        <dbReference type="Proteomes" id="UP001501468"/>
    </source>
</evidence>
<dbReference type="EMBL" id="BAABDC010000001">
    <property type="protein sequence ID" value="GAA3696689.1"/>
    <property type="molecule type" value="Genomic_DNA"/>
</dbReference>
<dbReference type="SMART" id="SM01092">
    <property type="entry name" value="CO_deh_flav_C"/>
    <property type="match status" value="1"/>
</dbReference>
<evidence type="ECO:0000256" key="2">
    <source>
        <dbReference type="ARBA" id="ARBA00022827"/>
    </source>
</evidence>
<keyword evidence="6" id="KW-1185">Reference proteome</keyword>
<proteinExistence type="predicted"/>
<dbReference type="PANTHER" id="PTHR42659">
    <property type="entry name" value="XANTHINE DEHYDROGENASE SUBUNIT C-RELATED"/>
    <property type="match status" value="1"/>
</dbReference>
<dbReference type="InterPro" id="IPR005107">
    <property type="entry name" value="CO_DH_flav_C"/>
</dbReference>
<keyword evidence="3" id="KW-0560">Oxidoreductase</keyword>
<protein>
    <submittedName>
        <fullName evidence="5">Xanthine dehydrogenase family protein subunit M</fullName>
    </submittedName>
</protein>
<dbReference type="InterPro" id="IPR051312">
    <property type="entry name" value="Diverse_Substr_Oxidored"/>
</dbReference>
<dbReference type="SUPFAM" id="SSF55447">
    <property type="entry name" value="CO dehydrogenase flavoprotein C-terminal domain-like"/>
    <property type="match status" value="1"/>
</dbReference>
<dbReference type="InterPro" id="IPR016169">
    <property type="entry name" value="FAD-bd_PCMH_sub2"/>
</dbReference>
<dbReference type="Gene3D" id="3.30.465.10">
    <property type="match status" value="1"/>
</dbReference>
<accession>A0ABP7CY41</accession>
<dbReference type="PANTHER" id="PTHR42659:SF2">
    <property type="entry name" value="XANTHINE DEHYDROGENASE SUBUNIT C-RELATED"/>
    <property type="match status" value="1"/>
</dbReference>
<dbReference type="Pfam" id="PF03450">
    <property type="entry name" value="CO_deh_flav_C"/>
    <property type="match status" value="1"/>
</dbReference>
<dbReference type="InterPro" id="IPR002346">
    <property type="entry name" value="Mopterin_DH_FAD-bd"/>
</dbReference>
<dbReference type="RefSeq" id="WP_344942783.1">
    <property type="nucleotide sequence ID" value="NZ_BAABDC010000001.1"/>
</dbReference>
<dbReference type="SUPFAM" id="SSF56176">
    <property type="entry name" value="FAD-binding/transporter-associated domain-like"/>
    <property type="match status" value="1"/>
</dbReference>
<dbReference type="Pfam" id="PF00941">
    <property type="entry name" value="FAD_binding_5"/>
    <property type="match status" value="1"/>
</dbReference>
<comment type="caution">
    <text evidence="5">The sequence shown here is derived from an EMBL/GenBank/DDBJ whole genome shotgun (WGS) entry which is preliminary data.</text>
</comment>
<dbReference type="PROSITE" id="PS51387">
    <property type="entry name" value="FAD_PCMH"/>
    <property type="match status" value="1"/>
</dbReference>
<dbReference type="InterPro" id="IPR016166">
    <property type="entry name" value="FAD-bd_PCMH"/>
</dbReference>
<gene>
    <name evidence="5" type="ORF">GCM10022399_11430</name>
</gene>
<dbReference type="InterPro" id="IPR036318">
    <property type="entry name" value="FAD-bd_PCMH-like_sf"/>
</dbReference>
<name>A0ABP7CY41_9MICO</name>
<sequence>MSVTILTAYDERPEGTGDIVYRAGGTDLQERLRTTGATPHVLDLTGIPGFASVERTDTGTTLGAGVTVATVARDLAEDYPALALTAAGLATPQVRTAATIGGNLLQRTRCWYFRHPHTSCFKSGGDTCPARDGRHLYGNVFDTAPCVHPHPSSLAMALLTYAATIDTTHRDGLAVGDVLGDGSDPSRDHLLADDEVLKRVVLPPPVAGERAAYFRSISRFEAEWPLVEAVCRVVRDGDGRVTECGVAIGGIAPTPLRLSAVEALITGTQLDDDAITAAAAAATEGASPLPETGYKVQLVAATVREVLERVRS</sequence>
<keyword evidence="1" id="KW-0285">Flavoprotein</keyword>
<dbReference type="InterPro" id="IPR036683">
    <property type="entry name" value="CO_DH_flav_C_dom_sf"/>
</dbReference>
<reference evidence="6" key="1">
    <citation type="journal article" date="2019" name="Int. J. Syst. Evol. Microbiol.">
        <title>The Global Catalogue of Microorganisms (GCM) 10K type strain sequencing project: providing services to taxonomists for standard genome sequencing and annotation.</title>
        <authorList>
            <consortium name="The Broad Institute Genomics Platform"/>
            <consortium name="The Broad Institute Genome Sequencing Center for Infectious Disease"/>
            <person name="Wu L."/>
            <person name="Ma J."/>
        </authorList>
    </citation>
    <scope>NUCLEOTIDE SEQUENCE [LARGE SCALE GENOMIC DNA]</scope>
    <source>
        <strain evidence="6">JCM 17125</strain>
    </source>
</reference>
<evidence type="ECO:0000259" key="4">
    <source>
        <dbReference type="PROSITE" id="PS51387"/>
    </source>
</evidence>